<accession>L8GWY9</accession>
<keyword evidence="1" id="KW-0175">Coiled coil</keyword>
<reference evidence="4 5" key="1">
    <citation type="journal article" date="2013" name="Genome Biol.">
        <title>Genome of Acanthamoeba castellanii highlights extensive lateral gene transfer and early evolution of tyrosine kinase signaling.</title>
        <authorList>
            <person name="Clarke M."/>
            <person name="Lohan A.J."/>
            <person name="Liu B."/>
            <person name="Lagkouvardos I."/>
            <person name="Roy S."/>
            <person name="Zafar N."/>
            <person name="Bertelli C."/>
            <person name="Schilde C."/>
            <person name="Kianianmomeni A."/>
            <person name="Burglin T.R."/>
            <person name="Frech C."/>
            <person name="Turcotte B."/>
            <person name="Kopec K.O."/>
            <person name="Synnott J.M."/>
            <person name="Choo C."/>
            <person name="Paponov I."/>
            <person name="Finkler A."/>
            <person name="Soon Heng Tan C."/>
            <person name="Hutchins A.P."/>
            <person name="Weinmeier T."/>
            <person name="Rattei T."/>
            <person name="Chu J.S."/>
            <person name="Gimenez G."/>
            <person name="Irimia M."/>
            <person name="Rigden D.J."/>
            <person name="Fitzpatrick D.A."/>
            <person name="Lorenzo-Morales J."/>
            <person name="Bateman A."/>
            <person name="Chiu C.H."/>
            <person name="Tang P."/>
            <person name="Hegemann P."/>
            <person name="Fromm H."/>
            <person name="Raoult D."/>
            <person name="Greub G."/>
            <person name="Miranda-Saavedra D."/>
            <person name="Chen N."/>
            <person name="Nash P."/>
            <person name="Ginger M.L."/>
            <person name="Horn M."/>
            <person name="Schaap P."/>
            <person name="Caler L."/>
            <person name="Loftus B."/>
        </authorList>
    </citation>
    <scope>NUCLEOTIDE SEQUENCE [LARGE SCALE GENOMIC DNA]</scope>
    <source>
        <strain evidence="4 5">Neff</strain>
    </source>
</reference>
<evidence type="ECO:0008006" key="6">
    <source>
        <dbReference type="Google" id="ProtNLM"/>
    </source>
</evidence>
<dbReference type="EMBL" id="KB007974">
    <property type="protein sequence ID" value="ELR17472.1"/>
    <property type="molecule type" value="Genomic_DNA"/>
</dbReference>
<feature type="compositionally biased region" description="Low complexity" evidence="2">
    <location>
        <begin position="167"/>
        <end position="178"/>
    </location>
</feature>
<proteinExistence type="predicted"/>
<feature type="transmembrane region" description="Helical" evidence="3">
    <location>
        <begin position="63"/>
        <end position="85"/>
    </location>
</feature>
<keyword evidence="3" id="KW-0812">Transmembrane</keyword>
<evidence type="ECO:0000256" key="2">
    <source>
        <dbReference type="SAM" id="MobiDB-lite"/>
    </source>
</evidence>
<feature type="region of interest" description="Disordered" evidence="2">
    <location>
        <begin position="148"/>
        <end position="197"/>
    </location>
</feature>
<organism evidence="4 5">
    <name type="scientific">Acanthamoeba castellanii (strain ATCC 30010 / Neff)</name>
    <dbReference type="NCBI Taxonomy" id="1257118"/>
    <lineage>
        <taxon>Eukaryota</taxon>
        <taxon>Amoebozoa</taxon>
        <taxon>Discosea</taxon>
        <taxon>Longamoebia</taxon>
        <taxon>Centramoebida</taxon>
        <taxon>Acanthamoebidae</taxon>
        <taxon>Acanthamoeba</taxon>
    </lineage>
</organism>
<sequence length="197" mass="21798">MQTRRQQQLDEEEIAKQLEKLTPEERVELEKVKNQWEAIQREKNKSIQEHLRDYKWSDEEKEALRYCAVRVGAASGVGGVAFAVVGDLWLRKVRGVTRPLPRALFFVPTTVAGLLTGFGFTSGLCINRLSELNSPLGASMRDIPDVAPNLENLNKPPGAERFGRPGGPAAAAPEARPAWQDAILAEKKEGDLPAQKS</sequence>
<keyword evidence="5" id="KW-1185">Reference proteome</keyword>
<dbReference type="KEGG" id="acan:ACA1_062140"/>
<gene>
    <name evidence="4" type="ORF">ACA1_062140</name>
</gene>
<evidence type="ECO:0000256" key="3">
    <source>
        <dbReference type="SAM" id="Phobius"/>
    </source>
</evidence>
<name>L8GWY9_ACACF</name>
<protein>
    <recommendedName>
        <fullName evidence="6">Transmembrane protein</fullName>
    </recommendedName>
</protein>
<keyword evidence="3" id="KW-1133">Transmembrane helix</keyword>
<feature type="transmembrane region" description="Helical" evidence="3">
    <location>
        <begin position="105"/>
        <end position="126"/>
    </location>
</feature>
<dbReference type="GeneID" id="14918135"/>
<evidence type="ECO:0000313" key="5">
    <source>
        <dbReference type="Proteomes" id="UP000011083"/>
    </source>
</evidence>
<dbReference type="RefSeq" id="XP_004339485.1">
    <property type="nucleotide sequence ID" value="XM_004339437.1"/>
</dbReference>
<dbReference type="Proteomes" id="UP000011083">
    <property type="component" value="Unassembled WGS sequence"/>
</dbReference>
<dbReference type="AlphaFoldDB" id="L8GWY9"/>
<evidence type="ECO:0000256" key="1">
    <source>
        <dbReference type="SAM" id="Coils"/>
    </source>
</evidence>
<feature type="coiled-coil region" evidence="1">
    <location>
        <begin position="15"/>
        <end position="49"/>
    </location>
</feature>
<dbReference type="VEuPathDB" id="AmoebaDB:ACA1_062140"/>
<keyword evidence="3" id="KW-0472">Membrane</keyword>
<evidence type="ECO:0000313" key="4">
    <source>
        <dbReference type="EMBL" id="ELR17472.1"/>
    </source>
</evidence>